<evidence type="ECO:0000256" key="2">
    <source>
        <dbReference type="SAM" id="MobiDB-lite"/>
    </source>
</evidence>
<accession>A0AAD2A6C6</accession>
<dbReference type="PANTHER" id="PTHR33346:SF5">
    <property type="entry name" value="DEHYDRIN LEA-RELATED"/>
    <property type="match status" value="1"/>
</dbReference>
<dbReference type="PROSITE" id="PS00315">
    <property type="entry name" value="DEHYDRIN_1"/>
    <property type="match status" value="1"/>
</dbReference>
<comment type="similarity">
    <text evidence="1">Belongs to the plant dehydrin family.</text>
</comment>
<feature type="compositionally biased region" description="Basic residues" evidence="2">
    <location>
        <begin position="132"/>
        <end position="151"/>
    </location>
</feature>
<organism evidence="3 4">
    <name type="scientific">Fraxinus pennsylvanica</name>
    <dbReference type="NCBI Taxonomy" id="56036"/>
    <lineage>
        <taxon>Eukaryota</taxon>
        <taxon>Viridiplantae</taxon>
        <taxon>Streptophyta</taxon>
        <taxon>Embryophyta</taxon>
        <taxon>Tracheophyta</taxon>
        <taxon>Spermatophyta</taxon>
        <taxon>Magnoliopsida</taxon>
        <taxon>eudicotyledons</taxon>
        <taxon>Gunneridae</taxon>
        <taxon>Pentapetalae</taxon>
        <taxon>asterids</taxon>
        <taxon>lamiids</taxon>
        <taxon>Lamiales</taxon>
        <taxon>Oleaceae</taxon>
        <taxon>Oleeae</taxon>
        <taxon>Fraxinus</taxon>
    </lineage>
</organism>
<evidence type="ECO:0000256" key="1">
    <source>
        <dbReference type="ARBA" id="ARBA00008403"/>
    </source>
</evidence>
<keyword evidence="4" id="KW-1185">Reference proteome</keyword>
<proteinExistence type="inferred from homology"/>
<dbReference type="Pfam" id="PF00257">
    <property type="entry name" value="Dehydrin"/>
    <property type="match status" value="1"/>
</dbReference>
<reference evidence="3" key="1">
    <citation type="submission" date="2023-05" db="EMBL/GenBank/DDBJ databases">
        <authorList>
            <person name="Huff M."/>
        </authorList>
    </citation>
    <scope>NUCLEOTIDE SEQUENCE</scope>
</reference>
<gene>
    <name evidence="3" type="ORF">FPE_LOCUS29383</name>
</gene>
<dbReference type="GO" id="GO:0009631">
    <property type="term" value="P:cold acclimation"/>
    <property type="evidence" value="ECO:0007669"/>
    <property type="project" value="TreeGrafter"/>
</dbReference>
<dbReference type="Proteomes" id="UP000834106">
    <property type="component" value="Chromosome 18"/>
</dbReference>
<sequence length="151" mass="16027">MADIRDKHGNPIQLADQYGKPVQLSDEYGNPVHLTAVATTAGGGTGLEYTGAATAAAGVVHGTGVGGVGMAHKYEEQHAFHVRTGLGEAGMGGQTCEQQHHHRHQQQQLQEQLHRSGSSSSSSSEDDEQGGRRKKKGLKEKIKKKLTGGKH</sequence>
<dbReference type="InterPro" id="IPR030513">
    <property type="entry name" value="Dehydrin_CS"/>
</dbReference>
<feature type="region of interest" description="Disordered" evidence="2">
    <location>
        <begin position="84"/>
        <end position="151"/>
    </location>
</feature>
<evidence type="ECO:0000313" key="4">
    <source>
        <dbReference type="Proteomes" id="UP000834106"/>
    </source>
</evidence>
<dbReference type="GO" id="GO:0005829">
    <property type="term" value="C:cytosol"/>
    <property type="evidence" value="ECO:0007669"/>
    <property type="project" value="TreeGrafter"/>
</dbReference>
<name>A0AAD2A6C6_9LAMI</name>
<evidence type="ECO:0008006" key="5">
    <source>
        <dbReference type="Google" id="ProtNLM"/>
    </source>
</evidence>
<dbReference type="AlphaFoldDB" id="A0AAD2A6C6"/>
<dbReference type="PANTHER" id="PTHR33346">
    <property type="entry name" value="DEHYDRIN XERO 2-RELATED"/>
    <property type="match status" value="1"/>
</dbReference>
<dbReference type="GO" id="GO:0009737">
    <property type="term" value="P:response to abscisic acid"/>
    <property type="evidence" value="ECO:0007669"/>
    <property type="project" value="TreeGrafter"/>
</dbReference>
<dbReference type="EMBL" id="OU503053">
    <property type="protein sequence ID" value="CAI9781953.1"/>
    <property type="molecule type" value="Genomic_DNA"/>
</dbReference>
<dbReference type="InterPro" id="IPR000167">
    <property type="entry name" value="Dehydrin"/>
</dbReference>
<evidence type="ECO:0000313" key="3">
    <source>
        <dbReference type="EMBL" id="CAI9781953.1"/>
    </source>
</evidence>
<dbReference type="GO" id="GO:0009414">
    <property type="term" value="P:response to water deprivation"/>
    <property type="evidence" value="ECO:0007669"/>
    <property type="project" value="TreeGrafter"/>
</dbReference>
<protein>
    <recommendedName>
        <fullName evidence="5">Dehydrin</fullName>
    </recommendedName>
</protein>
<feature type="compositionally biased region" description="Low complexity" evidence="2">
    <location>
        <begin position="106"/>
        <end position="123"/>
    </location>
</feature>